<dbReference type="InterPro" id="IPR008551">
    <property type="entry name" value="TANGO2"/>
</dbReference>
<dbReference type="PANTHER" id="PTHR17985">
    <property type="entry name" value="SER/THR-RICH PROTEIN T10 IN DGCR REGION"/>
    <property type="match status" value="1"/>
</dbReference>
<dbReference type="GO" id="GO:0009306">
    <property type="term" value="P:protein secretion"/>
    <property type="evidence" value="ECO:0007669"/>
    <property type="project" value="TreeGrafter"/>
</dbReference>
<dbReference type="AlphaFoldDB" id="A0A8B7Z8V4"/>
<keyword evidence="1" id="KW-1185">Reference proteome</keyword>
<evidence type="ECO:0000313" key="1">
    <source>
        <dbReference type="Proteomes" id="UP000694845"/>
    </source>
</evidence>
<dbReference type="RefSeq" id="XP_022102092.1">
    <property type="nucleotide sequence ID" value="XM_022246400.1"/>
</dbReference>
<evidence type="ECO:0000313" key="5">
    <source>
        <dbReference type="RefSeq" id="XP_022102095.1"/>
    </source>
</evidence>
<evidence type="ECO:0000313" key="3">
    <source>
        <dbReference type="RefSeq" id="XP_022102093.1"/>
    </source>
</evidence>
<evidence type="ECO:0000313" key="4">
    <source>
        <dbReference type="RefSeq" id="XP_022102094.1"/>
    </source>
</evidence>
<name>A0A8B7Z8V4_ACAPL</name>
<proteinExistence type="predicted"/>
<dbReference type="OMA" id="RIFHFEL"/>
<gene>
    <name evidence="2 3 4 5" type="primary">LOC110985403</name>
</gene>
<reference evidence="2 3" key="1">
    <citation type="submission" date="2025-04" db="UniProtKB">
        <authorList>
            <consortium name="RefSeq"/>
        </authorList>
    </citation>
    <scope>IDENTIFICATION</scope>
</reference>
<dbReference type="RefSeq" id="XP_022102093.1">
    <property type="nucleotide sequence ID" value="XM_022246401.1"/>
</dbReference>
<protein>
    <submittedName>
        <fullName evidence="2 3">Transport and Golgi organization protein 2 homolog</fullName>
    </submittedName>
</protein>
<organism evidence="1 4">
    <name type="scientific">Acanthaster planci</name>
    <name type="common">Crown-of-thorns starfish</name>
    <dbReference type="NCBI Taxonomy" id="133434"/>
    <lineage>
        <taxon>Eukaryota</taxon>
        <taxon>Metazoa</taxon>
        <taxon>Echinodermata</taxon>
        <taxon>Eleutherozoa</taxon>
        <taxon>Asterozoa</taxon>
        <taxon>Asteroidea</taxon>
        <taxon>Valvatacea</taxon>
        <taxon>Valvatida</taxon>
        <taxon>Acanthasteridae</taxon>
        <taxon>Acanthaster</taxon>
    </lineage>
</organism>
<accession>A0A8B7Z8V4</accession>
<dbReference type="RefSeq" id="XP_022102095.1">
    <property type="nucleotide sequence ID" value="XM_022246403.1"/>
</dbReference>
<dbReference type="OrthoDB" id="191601at2759"/>
<evidence type="ECO:0000313" key="2">
    <source>
        <dbReference type="RefSeq" id="XP_022102092.1"/>
    </source>
</evidence>
<sequence length="286" mass="32578">MCLTVLMLNPKPEKDGYRLVLAFNRDEFYERPTKASEFWDRNPDIISGQDMTAGKEGGTWLGMSRSGRIAMLLNIIQPHGIDPDAKGRGSLVSDFLQGSLDGQTYLQGIAKERDLYNGFNLITVELGKSGGIDANYFTNYTPERMDPIKLKPGIHAFSNHTIRTSWLKTDYVKTEFEKIIPRSSLDRGKLTEELLMMMSRDVPLVSSSDISKEDMDIPKFRELLRELVFIKSNTYGTRTTTVILVDAAGNVSFTERTLKEPINPDHLEWEQRTHTFCLQDTWQTNL</sequence>
<dbReference type="GO" id="GO:0005794">
    <property type="term" value="C:Golgi apparatus"/>
    <property type="evidence" value="ECO:0007669"/>
    <property type="project" value="TreeGrafter"/>
</dbReference>
<dbReference type="RefSeq" id="XP_022102094.1">
    <property type="nucleotide sequence ID" value="XM_022246402.1"/>
</dbReference>
<dbReference type="GO" id="GO:0007030">
    <property type="term" value="P:Golgi organization"/>
    <property type="evidence" value="ECO:0007669"/>
    <property type="project" value="TreeGrafter"/>
</dbReference>
<dbReference type="Pfam" id="PF05742">
    <property type="entry name" value="TANGO2"/>
    <property type="match status" value="1"/>
</dbReference>
<dbReference type="PANTHER" id="PTHR17985:SF8">
    <property type="entry name" value="TRANSPORT AND GOLGI ORGANIZATION PROTEIN 2 HOMOLOG"/>
    <property type="match status" value="1"/>
</dbReference>
<dbReference type="Proteomes" id="UP000694845">
    <property type="component" value="Unplaced"/>
</dbReference>
<dbReference type="KEGG" id="aplc:110985403"/>
<dbReference type="GeneID" id="110985403"/>